<feature type="domain" description="Radical SAM core" evidence="5">
    <location>
        <begin position="45"/>
        <end position="258"/>
    </location>
</feature>
<dbReference type="CDD" id="cd21109">
    <property type="entry name" value="SPASM"/>
    <property type="match status" value="1"/>
</dbReference>
<dbReference type="GO" id="GO:0003824">
    <property type="term" value="F:catalytic activity"/>
    <property type="evidence" value="ECO:0007669"/>
    <property type="project" value="InterPro"/>
</dbReference>
<dbReference type="PANTHER" id="PTHR11228:SF34">
    <property type="entry name" value="TUNGSTEN-CONTAINING ALDEHYDE FERREDOXIN OXIDOREDUCTASE COFACTOR MODIFYING PROTEIN"/>
    <property type="match status" value="1"/>
</dbReference>
<evidence type="ECO:0000313" key="6">
    <source>
        <dbReference type="EMBL" id="VAX23720.1"/>
    </source>
</evidence>
<dbReference type="PROSITE" id="PS51918">
    <property type="entry name" value="RADICAL_SAM"/>
    <property type="match status" value="1"/>
</dbReference>
<dbReference type="InterPro" id="IPR050377">
    <property type="entry name" value="Radical_SAM_PqqE_MftC-like"/>
</dbReference>
<keyword evidence="3" id="KW-0408">Iron</keyword>
<dbReference type="SFLD" id="SFLDS00029">
    <property type="entry name" value="Radical_SAM"/>
    <property type="match status" value="1"/>
</dbReference>
<evidence type="ECO:0000256" key="1">
    <source>
        <dbReference type="ARBA" id="ARBA00022691"/>
    </source>
</evidence>
<dbReference type="EMBL" id="UOGE01000089">
    <property type="protein sequence ID" value="VAX23720.1"/>
    <property type="molecule type" value="Genomic_DNA"/>
</dbReference>
<accession>A0A3B1CM61</accession>
<evidence type="ECO:0000259" key="5">
    <source>
        <dbReference type="PROSITE" id="PS51918"/>
    </source>
</evidence>
<dbReference type="PANTHER" id="PTHR11228">
    <property type="entry name" value="RADICAL SAM DOMAIN PROTEIN"/>
    <property type="match status" value="1"/>
</dbReference>
<dbReference type="Pfam" id="PF04055">
    <property type="entry name" value="Radical_SAM"/>
    <property type="match status" value="1"/>
</dbReference>
<dbReference type="InterPro" id="IPR007197">
    <property type="entry name" value="rSAM"/>
</dbReference>
<dbReference type="CDD" id="cd01335">
    <property type="entry name" value="Radical_SAM"/>
    <property type="match status" value="1"/>
</dbReference>
<dbReference type="SUPFAM" id="SSF102114">
    <property type="entry name" value="Radical SAM enzymes"/>
    <property type="match status" value="1"/>
</dbReference>
<protein>
    <recommendedName>
        <fullName evidence="5">Radical SAM core domain-containing protein</fullName>
    </recommendedName>
</protein>
<keyword evidence="2" id="KW-0479">Metal-binding</keyword>
<dbReference type="SFLD" id="SFLDG01067">
    <property type="entry name" value="SPASM/twitch_domain_containing"/>
    <property type="match status" value="1"/>
</dbReference>
<evidence type="ECO:0000256" key="3">
    <source>
        <dbReference type="ARBA" id="ARBA00023004"/>
    </source>
</evidence>
<dbReference type="InterPro" id="IPR058240">
    <property type="entry name" value="rSAM_sf"/>
</dbReference>
<dbReference type="Gene3D" id="3.20.20.70">
    <property type="entry name" value="Aldolase class I"/>
    <property type="match status" value="1"/>
</dbReference>
<keyword evidence="4" id="KW-0411">Iron-sulfur</keyword>
<organism evidence="6">
    <name type="scientific">hydrothermal vent metagenome</name>
    <dbReference type="NCBI Taxonomy" id="652676"/>
    <lineage>
        <taxon>unclassified sequences</taxon>
        <taxon>metagenomes</taxon>
        <taxon>ecological metagenomes</taxon>
    </lineage>
</organism>
<gene>
    <name evidence="6" type="ORF">MNBD_NITROSPINAE02-1770</name>
</gene>
<dbReference type="GO" id="GO:0046872">
    <property type="term" value="F:metal ion binding"/>
    <property type="evidence" value="ECO:0007669"/>
    <property type="project" value="UniProtKB-KW"/>
</dbReference>
<dbReference type="GO" id="GO:0051536">
    <property type="term" value="F:iron-sulfur cluster binding"/>
    <property type="evidence" value="ECO:0007669"/>
    <property type="project" value="UniProtKB-KW"/>
</dbReference>
<dbReference type="AlphaFoldDB" id="A0A3B1CM61"/>
<evidence type="ECO:0000256" key="2">
    <source>
        <dbReference type="ARBA" id="ARBA00022723"/>
    </source>
</evidence>
<evidence type="ECO:0000256" key="4">
    <source>
        <dbReference type="ARBA" id="ARBA00023014"/>
    </source>
</evidence>
<reference evidence="6" key="1">
    <citation type="submission" date="2018-06" db="EMBL/GenBank/DDBJ databases">
        <authorList>
            <person name="Zhirakovskaya E."/>
        </authorList>
    </citation>
    <scope>NUCLEOTIDE SEQUENCE</scope>
</reference>
<name>A0A3B1CM61_9ZZZZ</name>
<sequence length="372" mass="42946">MSSLSEIIKKPVRKALLFMRDRGAYNKELNRRKTMDAIGKKKFIHYVPPNFTVYITFKCNLRCDGCNFLLNDENAFEGGGFMEFEFFEKLLKRYQNQVTNLTPCGGEATLHPRFVDMMKLASSLDYKLTLFTNGSNLIKVKEALPLFKKLSISMDSYDYDTFNKNRGGTRKLYDQILEGIQWLNDNGIKFFVSYVLSRERLDEAEKFLKFAKSVNASSVNFHSMSPHGDDSIDTLKLEYPDVKLFYKQMISEKKHPFDITLPHPVPEDQEVFANAKCPKLWKNAYIYETGDISYCCHLKADPAIGNIGKGYNFNSEKMVRFRADMIDHGQEMRDCVLCQRRFDSIEAKATYSKEAGRWTKIPSYLDGIAQTS</sequence>
<dbReference type="InterPro" id="IPR013785">
    <property type="entry name" value="Aldolase_TIM"/>
</dbReference>
<keyword evidence="1" id="KW-0949">S-adenosyl-L-methionine</keyword>
<proteinExistence type="predicted"/>